<dbReference type="Proteomes" id="UP001060085">
    <property type="component" value="Linkage Group LG03"/>
</dbReference>
<keyword evidence="2" id="KW-1185">Reference proteome</keyword>
<comment type="caution">
    <text evidence="1">The sequence shown here is derived from an EMBL/GenBank/DDBJ whole genome shotgun (WGS) entry which is preliminary data.</text>
</comment>
<reference evidence="2" key="1">
    <citation type="journal article" date="2023" name="Nat. Plants">
        <title>Single-cell RNA sequencing provides a high-resolution roadmap for understanding the multicellular compartmentation of specialized metabolism.</title>
        <authorList>
            <person name="Sun S."/>
            <person name="Shen X."/>
            <person name="Li Y."/>
            <person name="Li Y."/>
            <person name="Wang S."/>
            <person name="Li R."/>
            <person name="Zhang H."/>
            <person name="Shen G."/>
            <person name="Guo B."/>
            <person name="Wei J."/>
            <person name="Xu J."/>
            <person name="St-Pierre B."/>
            <person name="Chen S."/>
            <person name="Sun C."/>
        </authorList>
    </citation>
    <scope>NUCLEOTIDE SEQUENCE [LARGE SCALE GENOMIC DNA]</scope>
</reference>
<sequence>MKLNIIAITVADNRDISVKITFMRELDHAKFLLMQDPNYNEKGFKFDHVWNIAYDFKKFTDQTAKEHKFTDATLQTQVLESPGISDFEINLSDDIIGGSSSRRPIRVKKAKLKRKIEDKTLSQINDLREEI</sequence>
<name>A0ACC0BIR0_CATRO</name>
<dbReference type="EMBL" id="CM044703">
    <property type="protein sequence ID" value="KAI5672574.1"/>
    <property type="molecule type" value="Genomic_DNA"/>
</dbReference>
<organism evidence="1 2">
    <name type="scientific">Catharanthus roseus</name>
    <name type="common">Madagascar periwinkle</name>
    <name type="synonym">Vinca rosea</name>
    <dbReference type="NCBI Taxonomy" id="4058"/>
    <lineage>
        <taxon>Eukaryota</taxon>
        <taxon>Viridiplantae</taxon>
        <taxon>Streptophyta</taxon>
        <taxon>Embryophyta</taxon>
        <taxon>Tracheophyta</taxon>
        <taxon>Spermatophyta</taxon>
        <taxon>Magnoliopsida</taxon>
        <taxon>eudicotyledons</taxon>
        <taxon>Gunneridae</taxon>
        <taxon>Pentapetalae</taxon>
        <taxon>asterids</taxon>
        <taxon>lamiids</taxon>
        <taxon>Gentianales</taxon>
        <taxon>Apocynaceae</taxon>
        <taxon>Rauvolfioideae</taxon>
        <taxon>Vinceae</taxon>
        <taxon>Catharanthinae</taxon>
        <taxon>Catharanthus</taxon>
    </lineage>
</organism>
<gene>
    <name evidence="1" type="ORF">M9H77_12938</name>
</gene>
<proteinExistence type="predicted"/>
<evidence type="ECO:0000313" key="1">
    <source>
        <dbReference type="EMBL" id="KAI5672574.1"/>
    </source>
</evidence>
<accession>A0ACC0BIR0</accession>
<protein>
    <submittedName>
        <fullName evidence="1">Uncharacterized protein</fullName>
    </submittedName>
</protein>
<evidence type="ECO:0000313" key="2">
    <source>
        <dbReference type="Proteomes" id="UP001060085"/>
    </source>
</evidence>